<keyword evidence="2" id="KW-1185">Reference proteome</keyword>
<evidence type="ECO:0000313" key="1">
    <source>
        <dbReference type="EMBL" id="MPC68115.1"/>
    </source>
</evidence>
<protein>
    <recommendedName>
        <fullName evidence="3">Reverse transcriptase domain-containing protein</fullName>
    </recommendedName>
</protein>
<evidence type="ECO:0000313" key="2">
    <source>
        <dbReference type="Proteomes" id="UP000324222"/>
    </source>
</evidence>
<reference evidence="1 2" key="1">
    <citation type="submission" date="2019-05" db="EMBL/GenBank/DDBJ databases">
        <title>Another draft genome of Portunus trituberculatus and its Hox gene families provides insights of decapod evolution.</title>
        <authorList>
            <person name="Jeong J.-H."/>
            <person name="Song I."/>
            <person name="Kim S."/>
            <person name="Choi T."/>
            <person name="Kim D."/>
            <person name="Ryu S."/>
            <person name="Kim W."/>
        </authorList>
    </citation>
    <scope>NUCLEOTIDE SEQUENCE [LARGE SCALE GENOMIC DNA]</scope>
    <source>
        <tissue evidence="1">Muscle</tissue>
    </source>
</reference>
<dbReference type="Proteomes" id="UP000324222">
    <property type="component" value="Unassembled WGS sequence"/>
</dbReference>
<organism evidence="1 2">
    <name type="scientific">Portunus trituberculatus</name>
    <name type="common">Swimming crab</name>
    <name type="synonym">Neptunus trituberculatus</name>
    <dbReference type="NCBI Taxonomy" id="210409"/>
    <lineage>
        <taxon>Eukaryota</taxon>
        <taxon>Metazoa</taxon>
        <taxon>Ecdysozoa</taxon>
        <taxon>Arthropoda</taxon>
        <taxon>Crustacea</taxon>
        <taxon>Multicrustacea</taxon>
        <taxon>Malacostraca</taxon>
        <taxon>Eumalacostraca</taxon>
        <taxon>Eucarida</taxon>
        <taxon>Decapoda</taxon>
        <taxon>Pleocyemata</taxon>
        <taxon>Brachyura</taxon>
        <taxon>Eubrachyura</taxon>
        <taxon>Portunoidea</taxon>
        <taxon>Portunidae</taxon>
        <taxon>Portuninae</taxon>
        <taxon>Portunus</taxon>
    </lineage>
</organism>
<accession>A0A5B7HES4</accession>
<dbReference type="AlphaFoldDB" id="A0A5B7HES4"/>
<dbReference type="EMBL" id="VSRR010027312">
    <property type="protein sequence ID" value="MPC68115.1"/>
    <property type="molecule type" value="Genomic_DNA"/>
</dbReference>
<gene>
    <name evidence="1" type="ORF">E2C01_062310</name>
</gene>
<name>A0A5B7HES4_PORTR</name>
<comment type="caution">
    <text evidence="1">The sequence shown here is derived from an EMBL/GenBank/DDBJ whole genome shotgun (WGS) entry which is preliminary data.</text>
</comment>
<proteinExistence type="predicted"/>
<sequence length="142" mass="16068">MLRRLKSLGSPVDELKGIYITFILPKLMYASPVWSSSLTTQQQQLENVQKRACRIILAPAYTDYDHALSTLNLPTLATRHQAALVRMGRGLLRHPRLRHLHPDAPQPTHATRHTNVVTPLNAPRTDRYHHSAIPSMVRAINS</sequence>
<evidence type="ECO:0008006" key="3">
    <source>
        <dbReference type="Google" id="ProtNLM"/>
    </source>
</evidence>
<dbReference type="OrthoDB" id="10057507at2759"/>